<comment type="similarity">
    <text evidence="1">Belongs to the LysR transcriptional regulatory family.</text>
</comment>
<gene>
    <name evidence="6" type="ORF">ACFO4E_14325</name>
</gene>
<dbReference type="InterPro" id="IPR036390">
    <property type="entry name" value="WH_DNA-bd_sf"/>
</dbReference>
<dbReference type="InterPro" id="IPR036388">
    <property type="entry name" value="WH-like_DNA-bd_sf"/>
</dbReference>
<dbReference type="PROSITE" id="PS50931">
    <property type="entry name" value="HTH_LYSR"/>
    <property type="match status" value="1"/>
</dbReference>
<evidence type="ECO:0000259" key="5">
    <source>
        <dbReference type="PROSITE" id="PS50931"/>
    </source>
</evidence>
<evidence type="ECO:0000256" key="3">
    <source>
        <dbReference type="ARBA" id="ARBA00023125"/>
    </source>
</evidence>
<accession>A0ABV9DX83</accession>
<evidence type="ECO:0000256" key="1">
    <source>
        <dbReference type="ARBA" id="ARBA00009437"/>
    </source>
</evidence>
<evidence type="ECO:0000313" key="6">
    <source>
        <dbReference type="EMBL" id="MFC4563037.1"/>
    </source>
</evidence>
<dbReference type="Proteomes" id="UP001595923">
    <property type="component" value="Unassembled WGS sequence"/>
</dbReference>
<reference evidence="7" key="1">
    <citation type="journal article" date="2019" name="Int. J. Syst. Evol. Microbiol.">
        <title>The Global Catalogue of Microorganisms (GCM) 10K type strain sequencing project: providing services to taxonomists for standard genome sequencing and annotation.</title>
        <authorList>
            <consortium name="The Broad Institute Genomics Platform"/>
            <consortium name="The Broad Institute Genome Sequencing Center for Infectious Disease"/>
            <person name="Wu L."/>
            <person name="Ma J."/>
        </authorList>
    </citation>
    <scope>NUCLEOTIDE SEQUENCE [LARGE SCALE GENOMIC DNA]</scope>
    <source>
        <strain evidence="7">XZYJ18</strain>
    </source>
</reference>
<protein>
    <submittedName>
        <fullName evidence="6">LysR family transcriptional regulator</fullName>
    </submittedName>
</protein>
<dbReference type="SUPFAM" id="SSF46785">
    <property type="entry name" value="Winged helix' DNA-binding domain"/>
    <property type="match status" value="1"/>
</dbReference>
<dbReference type="CDD" id="cd08414">
    <property type="entry name" value="PBP2_LTTR_aromatics_like"/>
    <property type="match status" value="1"/>
</dbReference>
<dbReference type="Gene3D" id="3.40.190.10">
    <property type="entry name" value="Periplasmic binding protein-like II"/>
    <property type="match status" value="2"/>
</dbReference>
<dbReference type="PRINTS" id="PR00039">
    <property type="entry name" value="HTHLYSR"/>
</dbReference>
<dbReference type="EMBL" id="JBHSFQ010000012">
    <property type="protein sequence ID" value="MFC4563037.1"/>
    <property type="molecule type" value="Genomic_DNA"/>
</dbReference>
<dbReference type="InterPro" id="IPR000847">
    <property type="entry name" value="LysR_HTH_N"/>
</dbReference>
<dbReference type="InterPro" id="IPR005119">
    <property type="entry name" value="LysR_subst-bd"/>
</dbReference>
<organism evidence="6 7">
    <name type="scientific">Nocardiopsis mangrovi</name>
    <dbReference type="NCBI Taxonomy" id="1179818"/>
    <lineage>
        <taxon>Bacteria</taxon>
        <taxon>Bacillati</taxon>
        <taxon>Actinomycetota</taxon>
        <taxon>Actinomycetes</taxon>
        <taxon>Streptosporangiales</taxon>
        <taxon>Nocardiopsidaceae</taxon>
        <taxon>Nocardiopsis</taxon>
    </lineage>
</organism>
<dbReference type="Gene3D" id="1.10.10.10">
    <property type="entry name" value="Winged helix-like DNA-binding domain superfamily/Winged helix DNA-binding domain"/>
    <property type="match status" value="1"/>
</dbReference>
<dbReference type="Pfam" id="PF00126">
    <property type="entry name" value="HTH_1"/>
    <property type="match status" value="1"/>
</dbReference>
<proteinExistence type="inferred from homology"/>
<keyword evidence="4" id="KW-0804">Transcription</keyword>
<evidence type="ECO:0000256" key="4">
    <source>
        <dbReference type="ARBA" id="ARBA00023163"/>
    </source>
</evidence>
<evidence type="ECO:0000313" key="7">
    <source>
        <dbReference type="Proteomes" id="UP001595923"/>
    </source>
</evidence>
<name>A0ABV9DX83_9ACTN</name>
<feature type="domain" description="HTH lysR-type" evidence="5">
    <location>
        <begin position="3"/>
        <end position="60"/>
    </location>
</feature>
<dbReference type="RefSeq" id="WP_378574746.1">
    <property type="nucleotide sequence ID" value="NZ_JBHSFQ010000012.1"/>
</dbReference>
<dbReference type="SUPFAM" id="SSF53850">
    <property type="entry name" value="Periplasmic binding protein-like II"/>
    <property type="match status" value="1"/>
</dbReference>
<keyword evidence="2" id="KW-0805">Transcription regulation</keyword>
<dbReference type="PANTHER" id="PTHR30346:SF0">
    <property type="entry name" value="HCA OPERON TRANSCRIPTIONAL ACTIVATOR HCAR"/>
    <property type="match status" value="1"/>
</dbReference>
<sequence>MDVDTRVLRYFTAVAEELHFTRAAERLYVSQPALSRQIAQLERNLGTPLFERRARDVRLTPAGEALLHAARRTTEAWSAGKRAARAARAAGDMELRLGFEATGAGALTTRARVLFEQRNPGVKVVPHRFDWGGEVPALREGEVDVAFVWLPNDLTGLHTEVVAEEPRAVGMAAGHRLAGRESLTIGDLRGEPMPWARHAPRAWVEWWGVVPRPDGSEPVWGPANDNAEELLEYVASGVGICIVSRSISAYYQRPDIVWRPLTGVEPLRVALGWPLDTRHRLVPGFAETVRELAGDRTAP</sequence>
<dbReference type="PANTHER" id="PTHR30346">
    <property type="entry name" value="TRANSCRIPTIONAL DUAL REGULATOR HCAR-RELATED"/>
    <property type="match status" value="1"/>
</dbReference>
<keyword evidence="7" id="KW-1185">Reference proteome</keyword>
<comment type="caution">
    <text evidence="6">The sequence shown here is derived from an EMBL/GenBank/DDBJ whole genome shotgun (WGS) entry which is preliminary data.</text>
</comment>
<dbReference type="Pfam" id="PF03466">
    <property type="entry name" value="LysR_substrate"/>
    <property type="match status" value="1"/>
</dbReference>
<evidence type="ECO:0000256" key="2">
    <source>
        <dbReference type="ARBA" id="ARBA00023015"/>
    </source>
</evidence>
<keyword evidence="3" id="KW-0238">DNA-binding</keyword>